<dbReference type="SUPFAM" id="SSF52833">
    <property type="entry name" value="Thioredoxin-like"/>
    <property type="match status" value="1"/>
</dbReference>
<keyword evidence="1" id="KW-0732">Signal</keyword>
<feature type="domain" description="Thioredoxin-like fold" evidence="2">
    <location>
        <begin position="51"/>
        <end position="218"/>
    </location>
</feature>
<evidence type="ECO:0000256" key="1">
    <source>
        <dbReference type="SAM" id="SignalP"/>
    </source>
</evidence>
<dbReference type="RefSeq" id="XP_008791939.2">
    <property type="nucleotide sequence ID" value="XM_008793717.3"/>
</dbReference>
<dbReference type="AlphaFoldDB" id="A0A8B7C576"/>
<dbReference type="OrthoDB" id="37297at2759"/>
<evidence type="ECO:0000259" key="2">
    <source>
        <dbReference type="Pfam" id="PF13462"/>
    </source>
</evidence>
<feature type="chain" id="PRO_5034113305" evidence="1">
    <location>
        <begin position="30"/>
        <end position="224"/>
    </location>
</feature>
<dbReference type="CDD" id="cd02972">
    <property type="entry name" value="DsbA_family"/>
    <property type="match status" value="1"/>
</dbReference>
<dbReference type="Proteomes" id="UP000228380">
    <property type="component" value="Chromosome 2"/>
</dbReference>
<dbReference type="Gene3D" id="3.40.30.10">
    <property type="entry name" value="Glutaredoxin"/>
    <property type="match status" value="1"/>
</dbReference>
<reference evidence="4" key="2">
    <citation type="submission" date="2025-08" db="UniProtKB">
        <authorList>
            <consortium name="RefSeq"/>
        </authorList>
    </citation>
    <scope>IDENTIFICATION</scope>
    <source>
        <tissue evidence="4">Young leaves</tissue>
    </source>
</reference>
<name>A0A8B7C576_PHODC</name>
<accession>A0A8B7C576</accession>
<dbReference type="Pfam" id="PF13462">
    <property type="entry name" value="Thioredoxin_4"/>
    <property type="match status" value="1"/>
</dbReference>
<dbReference type="InterPro" id="IPR036249">
    <property type="entry name" value="Thioredoxin-like_sf"/>
</dbReference>
<organism evidence="3 4">
    <name type="scientific">Phoenix dactylifera</name>
    <name type="common">Date palm</name>
    <dbReference type="NCBI Taxonomy" id="42345"/>
    <lineage>
        <taxon>Eukaryota</taxon>
        <taxon>Viridiplantae</taxon>
        <taxon>Streptophyta</taxon>
        <taxon>Embryophyta</taxon>
        <taxon>Tracheophyta</taxon>
        <taxon>Spermatophyta</taxon>
        <taxon>Magnoliopsida</taxon>
        <taxon>Liliopsida</taxon>
        <taxon>Arecaceae</taxon>
        <taxon>Coryphoideae</taxon>
        <taxon>Phoeniceae</taxon>
        <taxon>Phoenix</taxon>
    </lineage>
</organism>
<dbReference type="PANTHER" id="PTHR33875">
    <property type="entry name" value="OS09G0542200 PROTEIN"/>
    <property type="match status" value="1"/>
</dbReference>
<gene>
    <name evidence="4" type="primary">LOC103708675</name>
</gene>
<keyword evidence="3" id="KW-1185">Reference proteome</keyword>
<proteinExistence type="predicted"/>
<dbReference type="PANTHER" id="PTHR33875:SF3">
    <property type="entry name" value="OS04G0227500 PROTEIN"/>
    <property type="match status" value="1"/>
</dbReference>
<reference evidence="3" key="1">
    <citation type="journal article" date="2019" name="Nat. Commun.">
        <title>Genome-wide association mapping of date palm fruit traits.</title>
        <authorList>
            <person name="Hazzouri K.M."/>
            <person name="Gros-Balthazard M."/>
            <person name="Flowers J.M."/>
            <person name="Copetti D."/>
            <person name="Lemansour A."/>
            <person name="Lebrun M."/>
            <person name="Masmoudi K."/>
            <person name="Ferrand S."/>
            <person name="Dhar M.I."/>
            <person name="Fresquez Z.A."/>
            <person name="Rosas U."/>
            <person name="Zhang J."/>
            <person name="Talag J."/>
            <person name="Lee S."/>
            <person name="Kudrna D."/>
            <person name="Powell R.F."/>
            <person name="Leitch I.J."/>
            <person name="Krueger R.R."/>
            <person name="Wing R.A."/>
            <person name="Amiri K.M.A."/>
            <person name="Purugganan M.D."/>
        </authorList>
    </citation>
    <scope>NUCLEOTIDE SEQUENCE [LARGE SCALE GENOMIC DNA]</scope>
    <source>
        <strain evidence="3">cv. Khalas</strain>
    </source>
</reference>
<evidence type="ECO:0000313" key="4">
    <source>
        <dbReference type="RefSeq" id="XP_008791939.2"/>
    </source>
</evidence>
<dbReference type="InterPro" id="IPR012336">
    <property type="entry name" value="Thioredoxin-like_fold"/>
</dbReference>
<evidence type="ECO:0000313" key="3">
    <source>
        <dbReference type="Proteomes" id="UP000228380"/>
    </source>
</evidence>
<dbReference type="GeneID" id="103708675"/>
<feature type="signal peptide" evidence="1">
    <location>
        <begin position="1"/>
        <end position="29"/>
    </location>
</feature>
<sequence>MERAVVPSLLLFFLLLSFLLFGWSHVAEAQLPIPAKIDGFVYERAPVWGDSVVVEAFFDPLCPDSRDSWPPLKKALKHYSSRLSVVVHPFALPYHNNAFIACRALHIANKLNTSSTFPLLELFFKHQEKYYNTPTYNMSRASIIHHISKLAASAAGKNSLSAIQAGFNDSRTDAAARISFKYGCSRGVTGTPSFFVNGMPLYGSGSALDYKVWKGIIDPLLGKQ</sequence>
<protein>
    <submittedName>
        <fullName evidence="4">Uncharacterized protein LOC103708675</fullName>
    </submittedName>
</protein>
<dbReference type="KEGG" id="pda:103708675"/>